<dbReference type="GO" id="GO:0016020">
    <property type="term" value="C:membrane"/>
    <property type="evidence" value="ECO:0007669"/>
    <property type="project" value="TreeGrafter"/>
</dbReference>
<dbReference type="AlphaFoldDB" id="A0A8J5HIY8"/>
<sequence length="298" mass="33943">MRLNKVIPMASVSGSLQSGNLHPLARLVDLPNSLRLSLPTRRRSDMARKRRCPRDQLGPDQTMKRMKPARKSKGEEVEVEVEEEEDKSRGRRQGWSDVRMALEELSLFKLEESKVSAMPLLAASNLLLHLLDKIGPTMLVLRLDIQRNVQRVEEVFMLDPNMNTSLIEIVKKEVGEGTSRKAGSCSKAILWLTRSIVFGLTLFQKLDKNPELKLEQVVEEAYSEVLKPCHGWISSAAYKIALKLVPERETLIRLLMGQEQDYEALKQDIKSYVSVIQPLLDEICALLRTYHLDKLKST</sequence>
<dbReference type="PANTHER" id="PTHR10219">
    <property type="entry name" value="GLYCOLIPID TRANSFER PROTEIN-RELATED"/>
    <property type="match status" value="1"/>
</dbReference>
<gene>
    <name evidence="3" type="ORF">ZIOFF_020741</name>
</gene>
<protein>
    <recommendedName>
        <fullName evidence="2">Glycolipid transfer protein domain-containing protein</fullName>
    </recommendedName>
</protein>
<reference evidence="3 4" key="1">
    <citation type="submission" date="2020-08" db="EMBL/GenBank/DDBJ databases">
        <title>Plant Genome Project.</title>
        <authorList>
            <person name="Zhang R.-G."/>
        </authorList>
    </citation>
    <scope>NUCLEOTIDE SEQUENCE [LARGE SCALE GENOMIC DNA]</scope>
    <source>
        <tissue evidence="3">Rhizome</tissue>
    </source>
</reference>
<dbReference type="OrthoDB" id="205255at2759"/>
<evidence type="ECO:0000256" key="1">
    <source>
        <dbReference type="SAM" id="MobiDB-lite"/>
    </source>
</evidence>
<dbReference type="GO" id="GO:1902388">
    <property type="term" value="F:ceramide 1-phosphate transfer activity"/>
    <property type="evidence" value="ECO:0007669"/>
    <property type="project" value="TreeGrafter"/>
</dbReference>
<dbReference type="Pfam" id="PF08718">
    <property type="entry name" value="GLTP"/>
    <property type="match status" value="1"/>
</dbReference>
<dbReference type="EMBL" id="JACMSC010000006">
    <property type="protein sequence ID" value="KAG6517356.1"/>
    <property type="molecule type" value="Genomic_DNA"/>
</dbReference>
<organism evidence="3 4">
    <name type="scientific">Zingiber officinale</name>
    <name type="common">Ginger</name>
    <name type="synonym">Amomum zingiber</name>
    <dbReference type="NCBI Taxonomy" id="94328"/>
    <lineage>
        <taxon>Eukaryota</taxon>
        <taxon>Viridiplantae</taxon>
        <taxon>Streptophyta</taxon>
        <taxon>Embryophyta</taxon>
        <taxon>Tracheophyta</taxon>
        <taxon>Spermatophyta</taxon>
        <taxon>Magnoliopsida</taxon>
        <taxon>Liliopsida</taxon>
        <taxon>Zingiberales</taxon>
        <taxon>Zingiberaceae</taxon>
        <taxon>Zingiber</taxon>
    </lineage>
</organism>
<evidence type="ECO:0000259" key="2">
    <source>
        <dbReference type="Pfam" id="PF08718"/>
    </source>
</evidence>
<feature type="domain" description="Glycolipid transfer protein" evidence="2">
    <location>
        <begin position="116"/>
        <end position="256"/>
    </location>
</feature>
<feature type="region of interest" description="Disordered" evidence="1">
    <location>
        <begin position="39"/>
        <end position="93"/>
    </location>
</feature>
<dbReference type="GO" id="GO:0005829">
    <property type="term" value="C:cytosol"/>
    <property type="evidence" value="ECO:0007669"/>
    <property type="project" value="TreeGrafter"/>
</dbReference>
<comment type="caution">
    <text evidence="3">The sequence shown here is derived from an EMBL/GenBank/DDBJ whole genome shotgun (WGS) entry which is preliminary data.</text>
</comment>
<dbReference type="InterPro" id="IPR014830">
    <property type="entry name" value="Glycolipid_transfer_prot_dom"/>
</dbReference>
<dbReference type="Proteomes" id="UP000734854">
    <property type="component" value="Unassembled WGS sequence"/>
</dbReference>
<evidence type="ECO:0000313" key="3">
    <source>
        <dbReference type="EMBL" id="KAG6517356.1"/>
    </source>
</evidence>
<dbReference type="PANTHER" id="PTHR10219:SF34">
    <property type="entry name" value="GLYCOLIPID TRANSFER PROTEIN 3"/>
    <property type="match status" value="1"/>
</dbReference>
<accession>A0A8J5HIY8</accession>
<dbReference type="GO" id="GO:1902387">
    <property type="term" value="F:ceramide 1-phosphate binding"/>
    <property type="evidence" value="ECO:0007669"/>
    <property type="project" value="TreeGrafter"/>
</dbReference>
<name>A0A8J5HIY8_ZINOF</name>
<evidence type="ECO:0000313" key="4">
    <source>
        <dbReference type="Proteomes" id="UP000734854"/>
    </source>
</evidence>
<keyword evidence="4" id="KW-1185">Reference proteome</keyword>
<proteinExistence type="predicted"/>